<protein>
    <submittedName>
        <fullName evidence="1">Uncharacterized protein</fullName>
    </submittedName>
</protein>
<reference evidence="1" key="2">
    <citation type="journal article" date="2015" name="Fish Shellfish Immunol.">
        <title>Early steps in the European eel (Anguilla anguilla)-Vibrio vulnificus interaction in the gills: Role of the RtxA13 toxin.</title>
        <authorList>
            <person name="Callol A."/>
            <person name="Pajuelo D."/>
            <person name="Ebbesson L."/>
            <person name="Teles M."/>
            <person name="MacKenzie S."/>
            <person name="Amaro C."/>
        </authorList>
    </citation>
    <scope>NUCLEOTIDE SEQUENCE</scope>
</reference>
<evidence type="ECO:0000313" key="1">
    <source>
        <dbReference type="EMBL" id="JAI02658.1"/>
    </source>
</evidence>
<reference evidence="1" key="1">
    <citation type="submission" date="2014-11" db="EMBL/GenBank/DDBJ databases">
        <authorList>
            <person name="Amaro Gonzalez C."/>
        </authorList>
    </citation>
    <scope>NUCLEOTIDE SEQUENCE</scope>
</reference>
<dbReference type="AlphaFoldDB" id="A0A0E9XIU7"/>
<proteinExistence type="predicted"/>
<sequence>MAVSQRSHLSQTAAEACVLPVLLFLF</sequence>
<organism evidence="1">
    <name type="scientific">Anguilla anguilla</name>
    <name type="common">European freshwater eel</name>
    <name type="synonym">Muraena anguilla</name>
    <dbReference type="NCBI Taxonomy" id="7936"/>
    <lineage>
        <taxon>Eukaryota</taxon>
        <taxon>Metazoa</taxon>
        <taxon>Chordata</taxon>
        <taxon>Craniata</taxon>
        <taxon>Vertebrata</taxon>
        <taxon>Euteleostomi</taxon>
        <taxon>Actinopterygii</taxon>
        <taxon>Neopterygii</taxon>
        <taxon>Teleostei</taxon>
        <taxon>Anguilliformes</taxon>
        <taxon>Anguillidae</taxon>
        <taxon>Anguilla</taxon>
    </lineage>
</organism>
<name>A0A0E9XIU7_ANGAN</name>
<dbReference type="EMBL" id="GBXM01005920">
    <property type="protein sequence ID" value="JAI02658.1"/>
    <property type="molecule type" value="Transcribed_RNA"/>
</dbReference>
<accession>A0A0E9XIU7</accession>